<evidence type="ECO:0000256" key="5">
    <source>
        <dbReference type="ARBA" id="ARBA00022679"/>
    </source>
</evidence>
<comment type="catalytic activity">
    <reaction evidence="1">
        <text>S-ubiquitinyl-[E2 ubiquitin-conjugating enzyme]-L-cysteine + [acceptor protein]-L-lysine = [E2 ubiquitin-conjugating enzyme]-L-cysteine + N(6)-ubiquitinyl-[acceptor protein]-L-lysine.</text>
        <dbReference type="EC" id="2.3.2.27"/>
    </reaction>
</comment>
<dbReference type="EMBL" id="JABCRI010000016">
    <property type="protein sequence ID" value="KAF8392673.1"/>
    <property type="molecule type" value="Genomic_DNA"/>
</dbReference>
<sequence length="322" mass="35837">MDDKIAGNPQNDDPDSYDFNGKITSTAAIILLTVIFLVICLYLYARRVFYRDQRRQFHPRQRRTHLVFVTDQRSTTTVSLPFRGLEASVLNSLPVFVYSLENHDQVLDCAVCLSEFEEKEKGRLLPKCNHSCHVDCIDMWFHSHNTCPLCRASVQPEIPTETVISLDESGGTETGSSSCVYSSCQHHGDEMGSSSSSFYFSSSSYSSSSPYCSYSSSSASVSLGSRKKAIEMESTVSIEIPRKNESYSNLEEEYGMGSPRIQGLKTPINRFLSLKRIISRDKLSALTRSGSAPSISSATETDLERGGEEAEPLRSQEPHDDS</sequence>
<feature type="domain" description="RING-type" evidence="17">
    <location>
        <begin position="109"/>
        <end position="151"/>
    </location>
</feature>
<reference evidence="18 19" key="1">
    <citation type="submission" date="2020-04" db="EMBL/GenBank/DDBJ databases">
        <title>Plant Genome Project.</title>
        <authorList>
            <person name="Zhang R.-G."/>
        </authorList>
    </citation>
    <scope>NUCLEOTIDE SEQUENCE [LARGE SCALE GENOMIC DNA]</scope>
    <source>
        <strain evidence="18">YNK0</strain>
        <tissue evidence="18">Leaf</tissue>
    </source>
</reference>
<dbReference type="GO" id="GO:0008270">
    <property type="term" value="F:zinc ion binding"/>
    <property type="evidence" value="ECO:0007669"/>
    <property type="project" value="UniProtKB-KW"/>
</dbReference>
<evidence type="ECO:0000256" key="13">
    <source>
        <dbReference type="ARBA" id="ARBA00024209"/>
    </source>
</evidence>
<keyword evidence="8 14" id="KW-0863">Zinc-finger</keyword>
<keyword evidence="12 16" id="KW-0472">Membrane</keyword>
<evidence type="ECO:0000256" key="6">
    <source>
        <dbReference type="ARBA" id="ARBA00022692"/>
    </source>
</evidence>
<keyword evidence="5" id="KW-0808">Transferase</keyword>
<evidence type="ECO:0000256" key="14">
    <source>
        <dbReference type="PROSITE-ProRule" id="PRU00175"/>
    </source>
</evidence>
<keyword evidence="11 16" id="KW-1133">Transmembrane helix</keyword>
<keyword evidence="9" id="KW-0833">Ubl conjugation pathway</keyword>
<dbReference type="EC" id="2.3.2.27" evidence="4"/>
<dbReference type="Pfam" id="PF13639">
    <property type="entry name" value="zf-RING_2"/>
    <property type="match status" value="1"/>
</dbReference>
<dbReference type="GO" id="GO:0061630">
    <property type="term" value="F:ubiquitin protein ligase activity"/>
    <property type="evidence" value="ECO:0007669"/>
    <property type="project" value="UniProtKB-EC"/>
</dbReference>
<feature type="region of interest" description="Disordered" evidence="15">
    <location>
        <begin position="285"/>
        <end position="322"/>
    </location>
</feature>
<gene>
    <name evidence="18" type="ORF">HHK36_023022</name>
</gene>
<dbReference type="GO" id="GO:0016567">
    <property type="term" value="P:protein ubiquitination"/>
    <property type="evidence" value="ECO:0007669"/>
    <property type="project" value="InterPro"/>
</dbReference>
<evidence type="ECO:0000313" key="18">
    <source>
        <dbReference type="EMBL" id="KAF8392673.1"/>
    </source>
</evidence>
<dbReference type="CDD" id="cd16461">
    <property type="entry name" value="RING-H2_EL5-like"/>
    <property type="match status" value="1"/>
</dbReference>
<evidence type="ECO:0000256" key="16">
    <source>
        <dbReference type="SAM" id="Phobius"/>
    </source>
</evidence>
<keyword evidence="19" id="KW-1185">Reference proteome</keyword>
<dbReference type="FunFam" id="3.30.40.10:FF:000475">
    <property type="entry name" value="RING-H2 finger protein ATL3"/>
    <property type="match status" value="1"/>
</dbReference>
<dbReference type="InterPro" id="IPR044600">
    <property type="entry name" value="ATL1/ATL16-like"/>
</dbReference>
<evidence type="ECO:0000256" key="7">
    <source>
        <dbReference type="ARBA" id="ARBA00022723"/>
    </source>
</evidence>
<evidence type="ECO:0000256" key="3">
    <source>
        <dbReference type="ARBA" id="ARBA00004906"/>
    </source>
</evidence>
<evidence type="ECO:0000256" key="9">
    <source>
        <dbReference type="ARBA" id="ARBA00022786"/>
    </source>
</evidence>
<dbReference type="Proteomes" id="UP000655225">
    <property type="component" value="Unassembled WGS sequence"/>
</dbReference>
<evidence type="ECO:0000256" key="8">
    <source>
        <dbReference type="ARBA" id="ARBA00022771"/>
    </source>
</evidence>
<keyword evidence="6 16" id="KW-0812">Transmembrane</keyword>
<dbReference type="OrthoDB" id="8062037at2759"/>
<evidence type="ECO:0000256" key="4">
    <source>
        <dbReference type="ARBA" id="ARBA00012483"/>
    </source>
</evidence>
<evidence type="ECO:0000313" key="19">
    <source>
        <dbReference type="Proteomes" id="UP000655225"/>
    </source>
</evidence>
<evidence type="ECO:0000256" key="15">
    <source>
        <dbReference type="SAM" id="MobiDB-lite"/>
    </source>
</evidence>
<evidence type="ECO:0000256" key="1">
    <source>
        <dbReference type="ARBA" id="ARBA00000900"/>
    </source>
</evidence>
<comment type="similarity">
    <text evidence="13">Belongs to the RING-type zinc finger family. ATL subfamily.</text>
</comment>
<name>A0A835D6L3_TETSI</name>
<evidence type="ECO:0000259" key="17">
    <source>
        <dbReference type="PROSITE" id="PS50089"/>
    </source>
</evidence>
<evidence type="ECO:0000256" key="12">
    <source>
        <dbReference type="ARBA" id="ARBA00023136"/>
    </source>
</evidence>
<dbReference type="SMART" id="SM00184">
    <property type="entry name" value="RING"/>
    <property type="match status" value="1"/>
</dbReference>
<comment type="pathway">
    <text evidence="3">Protein modification; protein ubiquitination.</text>
</comment>
<dbReference type="PANTHER" id="PTHR46913:SF1">
    <property type="entry name" value="RING-H2 FINGER PROTEIN ATL16"/>
    <property type="match status" value="1"/>
</dbReference>
<dbReference type="Gene3D" id="3.30.40.10">
    <property type="entry name" value="Zinc/RING finger domain, C3HC4 (zinc finger)"/>
    <property type="match status" value="1"/>
</dbReference>
<comment type="subcellular location">
    <subcellularLocation>
        <location evidence="2">Membrane</location>
        <topology evidence="2">Single-pass membrane protein</topology>
    </subcellularLocation>
</comment>
<evidence type="ECO:0000256" key="10">
    <source>
        <dbReference type="ARBA" id="ARBA00022833"/>
    </source>
</evidence>
<organism evidence="18 19">
    <name type="scientific">Tetracentron sinense</name>
    <name type="common">Spur-leaf</name>
    <dbReference type="NCBI Taxonomy" id="13715"/>
    <lineage>
        <taxon>Eukaryota</taxon>
        <taxon>Viridiplantae</taxon>
        <taxon>Streptophyta</taxon>
        <taxon>Embryophyta</taxon>
        <taxon>Tracheophyta</taxon>
        <taxon>Spermatophyta</taxon>
        <taxon>Magnoliopsida</taxon>
        <taxon>Trochodendrales</taxon>
        <taxon>Trochodendraceae</taxon>
        <taxon>Tetracentron</taxon>
    </lineage>
</organism>
<comment type="caution">
    <text evidence="18">The sequence shown here is derived from an EMBL/GenBank/DDBJ whole genome shotgun (WGS) entry which is preliminary data.</text>
</comment>
<feature type="transmembrane region" description="Helical" evidence="16">
    <location>
        <begin position="23"/>
        <end position="45"/>
    </location>
</feature>
<evidence type="ECO:0000256" key="2">
    <source>
        <dbReference type="ARBA" id="ARBA00004167"/>
    </source>
</evidence>
<dbReference type="AlphaFoldDB" id="A0A835D6L3"/>
<dbReference type="PANTHER" id="PTHR46913">
    <property type="entry name" value="RING-H2 FINGER PROTEIN ATL16"/>
    <property type="match status" value="1"/>
</dbReference>
<dbReference type="OMA" id="RRNIVFY"/>
<dbReference type="InterPro" id="IPR001841">
    <property type="entry name" value="Znf_RING"/>
</dbReference>
<dbReference type="SUPFAM" id="SSF57850">
    <property type="entry name" value="RING/U-box"/>
    <property type="match status" value="1"/>
</dbReference>
<dbReference type="GO" id="GO:0016020">
    <property type="term" value="C:membrane"/>
    <property type="evidence" value="ECO:0007669"/>
    <property type="project" value="UniProtKB-SubCell"/>
</dbReference>
<feature type="compositionally biased region" description="Polar residues" evidence="15">
    <location>
        <begin position="286"/>
        <end position="300"/>
    </location>
</feature>
<protein>
    <recommendedName>
        <fullName evidence="4">RING-type E3 ubiquitin transferase</fullName>
        <ecNumber evidence="4">2.3.2.27</ecNumber>
    </recommendedName>
</protein>
<proteinExistence type="inferred from homology"/>
<accession>A0A835D6L3</accession>
<keyword evidence="7" id="KW-0479">Metal-binding</keyword>
<dbReference type="PROSITE" id="PS50089">
    <property type="entry name" value="ZF_RING_2"/>
    <property type="match status" value="1"/>
</dbReference>
<dbReference type="InterPro" id="IPR013083">
    <property type="entry name" value="Znf_RING/FYVE/PHD"/>
</dbReference>
<evidence type="ECO:0000256" key="11">
    <source>
        <dbReference type="ARBA" id="ARBA00022989"/>
    </source>
</evidence>
<feature type="compositionally biased region" description="Basic and acidic residues" evidence="15">
    <location>
        <begin position="302"/>
        <end position="322"/>
    </location>
</feature>
<keyword evidence="10" id="KW-0862">Zinc</keyword>